<dbReference type="EMBL" id="LBXW01000010">
    <property type="protein sequence ID" value="KKR39352.1"/>
    <property type="molecule type" value="Genomic_DNA"/>
</dbReference>
<gene>
    <name evidence="3" type="ORF">UT72_C0010G0010</name>
</gene>
<name>A0A0G0TNF5_9BACT</name>
<evidence type="ECO:0000313" key="3">
    <source>
        <dbReference type="EMBL" id="KKR39352.1"/>
    </source>
</evidence>
<organism evidence="3 4">
    <name type="scientific">Candidatus Woesebacteria bacterium GW2011_GWB1_40_101</name>
    <dbReference type="NCBI Taxonomy" id="1618575"/>
    <lineage>
        <taxon>Bacteria</taxon>
        <taxon>Candidatus Woeseibacteriota</taxon>
    </lineage>
</organism>
<feature type="transmembrane region" description="Helical" evidence="1">
    <location>
        <begin position="282"/>
        <end position="303"/>
    </location>
</feature>
<dbReference type="Proteomes" id="UP000034687">
    <property type="component" value="Unassembled WGS sequence"/>
</dbReference>
<keyword evidence="1" id="KW-0472">Membrane</keyword>
<feature type="transmembrane region" description="Helical" evidence="1">
    <location>
        <begin position="309"/>
        <end position="332"/>
    </location>
</feature>
<comment type="caution">
    <text evidence="3">The sequence shown here is derived from an EMBL/GenBank/DDBJ whole genome shotgun (WGS) entry which is preliminary data.</text>
</comment>
<keyword evidence="1" id="KW-1133">Transmembrane helix</keyword>
<dbReference type="InterPro" id="IPR058486">
    <property type="entry name" value="DUF8173"/>
</dbReference>
<dbReference type="AlphaFoldDB" id="A0A0G0TNF5"/>
<dbReference type="Pfam" id="PF26514">
    <property type="entry name" value="DUF8173"/>
    <property type="match status" value="1"/>
</dbReference>
<evidence type="ECO:0000313" key="4">
    <source>
        <dbReference type="Proteomes" id="UP000034687"/>
    </source>
</evidence>
<sequence length="390" mass="41205">MPDHLLIFAKLEYYNNIVMQKVIASLLIFVFSFFVFSATEVSAKVIADQSGPSVTVGKTEVINDDLFIGAQAVQIDGTVNGDVFVGAQTVKITGIINGNLHAGANTLDLSGTVKGNVYAGAQNVLVSKAKIGGSLLVGAATVNVDKDSSIGGSILAGAGTLLIDSQVQRSVYAGTGSLTVGSEARIGKDLYYASGNEQGQANISQKAKIVGSIYKSEIDTAQKNAQMEAAKKRLPAAKNAVKFGTSIISFIGALIVGFLYFKLFGKHFTQTSGMVSDSFWKTLGVGFLVSISFIPGLIILLITVVGIPLAGLAVLMLLLYSYLAKIVVGSTLGHWISQKFNRKMSTYGAFALGLLLIYFLKMIPVIGFAVGLVVLWSGVGAFSLRMFQRS</sequence>
<dbReference type="SUPFAM" id="SSF51161">
    <property type="entry name" value="Trimeric LpxA-like enzymes"/>
    <property type="match status" value="1"/>
</dbReference>
<accession>A0A0G0TNF5</accession>
<evidence type="ECO:0000256" key="1">
    <source>
        <dbReference type="SAM" id="Phobius"/>
    </source>
</evidence>
<evidence type="ECO:0000259" key="2">
    <source>
        <dbReference type="Pfam" id="PF26514"/>
    </source>
</evidence>
<feature type="transmembrane region" description="Helical" evidence="1">
    <location>
        <begin position="243"/>
        <end position="261"/>
    </location>
</feature>
<keyword evidence="1" id="KW-0812">Transmembrane</keyword>
<proteinExistence type="predicted"/>
<protein>
    <recommendedName>
        <fullName evidence="2">DUF8173 domain-containing protein</fullName>
    </recommendedName>
</protein>
<dbReference type="InterPro" id="IPR011004">
    <property type="entry name" value="Trimer_LpxA-like_sf"/>
</dbReference>
<feature type="domain" description="DUF8173" evidence="2">
    <location>
        <begin position="229"/>
        <end position="382"/>
    </location>
</feature>
<reference evidence="3 4" key="1">
    <citation type="journal article" date="2015" name="Nature">
        <title>rRNA introns, odd ribosomes, and small enigmatic genomes across a large radiation of phyla.</title>
        <authorList>
            <person name="Brown C.T."/>
            <person name="Hug L.A."/>
            <person name="Thomas B.C."/>
            <person name="Sharon I."/>
            <person name="Castelle C.J."/>
            <person name="Singh A."/>
            <person name="Wilkins M.J."/>
            <person name="Williams K.H."/>
            <person name="Banfield J.F."/>
        </authorList>
    </citation>
    <scope>NUCLEOTIDE SEQUENCE [LARGE SCALE GENOMIC DNA]</scope>
</reference>